<dbReference type="EMBL" id="QUZK01000052">
    <property type="protein sequence ID" value="RFF29050.1"/>
    <property type="molecule type" value="Genomic_DNA"/>
</dbReference>
<protein>
    <recommendedName>
        <fullName evidence="1">non-specific serine/threonine protein kinase</fullName>
        <ecNumber evidence="1">2.7.11.1</ecNumber>
    </recommendedName>
</protein>
<sequence>MPLAGASPDDLSALFEGFDPADWPIVAESNQGLIVRVRSGSLDLAVKTPRGRGIAWRARQFSLRREHRAYRRIEGVPGFPRCYGLFGGCHLAMEYVDGALLKHATPAEPERFFEELRGAIKAMHERGVAHGDLKSRQNVMVAGDGRPIIIDLGTAIVLRPGWHPLNKWLFDYLRQIDLNGWVKLKYGSYDRVDELDRHLVRRSRIERVNHWARRRGL</sequence>
<evidence type="ECO:0000256" key="4">
    <source>
        <dbReference type="ARBA" id="ARBA00022741"/>
    </source>
</evidence>
<evidence type="ECO:0000256" key="5">
    <source>
        <dbReference type="ARBA" id="ARBA00022777"/>
    </source>
</evidence>
<dbReference type="EC" id="2.7.11.1" evidence="1"/>
<evidence type="ECO:0000256" key="2">
    <source>
        <dbReference type="ARBA" id="ARBA00022527"/>
    </source>
</evidence>
<dbReference type="Gene3D" id="1.10.510.10">
    <property type="entry name" value="Transferase(Phosphotransferase) domain 1"/>
    <property type="match status" value="1"/>
</dbReference>
<keyword evidence="3" id="KW-0808">Transferase</keyword>
<dbReference type="AlphaFoldDB" id="A0A3E1K544"/>
<dbReference type="OrthoDB" id="212517at2"/>
<keyword evidence="6" id="KW-0067">ATP-binding</keyword>
<reference evidence="10 11" key="1">
    <citation type="submission" date="2018-08" db="EMBL/GenBank/DDBJ databases">
        <title>Wenzhouxiangella salilacus sp. nov., a novel bacterium isolated from a saline lake in Xinjiang Province, China.</title>
        <authorList>
            <person name="Han S."/>
        </authorList>
    </citation>
    <scope>NUCLEOTIDE SEQUENCE [LARGE SCALE GENOMIC DNA]</scope>
    <source>
        <strain evidence="10 11">XDB06</strain>
    </source>
</reference>
<comment type="caution">
    <text evidence="10">The sequence shown here is derived from an EMBL/GenBank/DDBJ whole genome shotgun (WGS) entry which is preliminary data.</text>
</comment>
<proteinExistence type="predicted"/>
<comment type="catalytic activity">
    <reaction evidence="8">
        <text>L-seryl-[protein] + ATP = O-phospho-L-seryl-[protein] + ADP + H(+)</text>
        <dbReference type="Rhea" id="RHEA:17989"/>
        <dbReference type="Rhea" id="RHEA-COMP:9863"/>
        <dbReference type="Rhea" id="RHEA-COMP:11604"/>
        <dbReference type="ChEBI" id="CHEBI:15378"/>
        <dbReference type="ChEBI" id="CHEBI:29999"/>
        <dbReference type="ChEBI" id="CHEBI:30616"/>
        <dbReference type="ChEBI" id="CHEBI:83421"/>
        <dbReference type="ChEBI" id="CHEBI:456216"/>
        <dbReference type="EC" id="2.7.11.1"/>
    </reaction>
</comment>
<comment type="catalytic activity">
    <reaction evidence="7">
        <text>L-threonyl-[protein] + ATP = O-phospho-L-threonyl-[protein] + ADP + H(+)</text>
        <dbReference type="Rhea" id="RHEA:46608"/>
        <dbReference type="Rhea" id="RHEA-COMP:11060"/>
        <dbReference type="Rhea" id="RHEA-COMP:11605"/>
        <dbReference type="ChEBI" id="CHEBI:15378"/>
        <dbReference type="ChEBI" id="CHEBI:30013"/>
        <dbReference type="ChEBI" id="CHEBI:30616"/>
        <dbReference type="ChEBI" id="CHEBI:61977"/>
        <dbReference type="ChEBI" id="CHEBI:456216"/>
        <dbReference type="EC" id="2.7.11.1"/>
    </reaction>
</comment>
<evidence type="ECO:0000256" key="1">
    <source>
        <dbReference type="ARBA" id="ARBA00012513"/>
    </source>
</evidence>
<dbReference type="SUPFAM" id="SSF56112">
    <property type="entry name" value="Protein kinase-like (PK-like)"/>
    <property type="match status" value="1"/>
</dbReference>
<dbReference type="RefSeq" id="WP_116651856.1">
    <property type="nucleotide sequence ID" value="NZ_QUZK01000052.1"/>
</dbReference>
<feature type="domain" description="RIO-type" evidence="9">
    <location>
        <begin position="62"/>
        <end position="157"/>
    </location>
</feature>
<dbReference type="GO" id="GO:0005524">
    <property type="term" value="F:ATP binding"/>
    <property type="evidence" value="ECO:0007669"/>
    <property type="project" value="UniProtKB-KW"/>
</dbReference>
<evidence type="ECO:0000256" key="7">
    <source>
        <dbReference type="ARBA" id="ARBA00047899"/>
    </source>
</evidence>
<evidence type="ECO:0000256" key="8">
    <source>
        <dbReference type="ARBA" id="ARBA00048679"/>
    </source>
</evidence>
<evidence type="ECO:0000313" key="11">
    <source>
        <dbReference type="Proteomes" id="UP000260351"/>
    </source>
</evidence>
<dbReference type="InterPro" id="IPR011009">
    <property type="entry name" value="Kinase-like_dom_sf"/>
</dbReference>
<keyword evidence="5" id="KW-0418">Kinase</keyword>
<evidence type="ECO:0000259" key="9">
    <source>
        <dbReference type="Pfam" id="PF01163"/>
    </source>
</evidence>
<keyword evidence="11" id="KW-1185">Reference proteome</keyword>
<dbReference type="Proteomes" id="UP000260351">
    <property type="component" value="Unassembled WGS sequence"/>
</dbReference>
<name>A0A3E1K544_9GAMM</name>
<accession>A0A3E1K544</accession>
<evidence type="ECO:0000256" key="6">
    <source>
        <dbReference type="ARBA" id="ARBA00022840"/>
    </source>
</evidence>
<dbReference type="GO" id="GO:0004674">
    <property type="term" value="F:protein serine/threonine kinase activity"/>
    <property type="evidence" value="ECO:0007669"/>
    <property type="project" value="UniProtKB-KW"/>
</dbReference>
<evidence type="ECO:0000313" key="10">
    <source>
        <dbReference type="EMBL" id="RFF29050.1"/>
    </source>
</evidence>
<keyword evidence="2" id="KW-0723">Serine/threonine-protein kinase</keyword>
<evidence type="ECO:0000256" key="3">
    <source>
        <dbReference type="ARBA" id="ARBA00022679"/>
    </source>
</evidence>
<dbReference type="InterPro" id="IPR018934">
    <property type="entry name" value="RIO_dom"/>
</dbReference>
<keyword evidence="4" id="KW-0547">Nucleotide-binding</keyword>
<gene>
    <name evidence="10" type="ORF">DZC52_14435</name>
</gene>
<organism evidence="10 11">
    <name type="scientific">Wenzhouxiangella sediminis</name>
    <dbReference type="NCBI Taxonomy" id="1792836"/>
    <lineage>
        <taxon>Bacteria</taxon>
        <taxon>Pseudomonadati</taxon>
        <taxon>Pseudomonadota</taxon>
        <taxon>Gammaproteobacteria</taxon>
        <taxon>Chromatiales</taxon>
        <taxon>Wenzhouxiangellaceae</taxon>
        <taxon>Wenzhouxiangella</taxon>
    </lineage>
</organism>
<dbReference type="Pfam" id="PF01163">
    <property type="entry name" value="RIO1"/>
    <property type="match status" value="1"/>
</dbReference>